<keyword evidence="7" id="KW-0472">Membrane</keyword>
<keyword evidence="6" id="KW-0902">Two-component regulatory system</keyword>
<reference evidence="9 10" key="1">
    <citation type="submission" date="2017-08" db="EMBL/GenBank/DDBJ databases">
        <title>Infants hospitalized years apart are colonized by the same room-sourced microbial strains.</title>
        <authorList>
            <person name="Brooks B."/>
            <person name="Olm M.R."/>
            <person name="Firek B.A."/>
            <person name="Baker R."/>
            <person name="Thomas B.C."/>
            <person name="Morowitz M.J."/>
            <person name="Banfield J.F."/>
        </authorList>
    </citation>
    <scope>NUCLEOTIDE SEQUENCE [LARGE SCALE GENOMIC DNA]</scope>
    <source>
        <strain evidence="9">S2_003_000_R2_14</strain>
    </source>
</reference>
<dbReference type="PANTHER" id="PTHR43711:SF1">
    <property type="entry name" value="HISTIDINE KINASE 1"/>
    <property type="match status" value="1"/>
</dbReference>
<dbReference type="CDD" id="cd00082">
    <property type="entry name" value="HisKA"/>
    <property type="match status" value="1"/>
</dbReference>
<dbReference type="PROSITE" id="PS50109">
    <property type="entry name" value="HIS_KIN"/>
    <property type="match status" value="1"/>
</dbReference>
<feature type="transmembrane region" description="Helical" evidence="7">
    <location>
        <begin position="82"/>
        <end position="101"/>
    </location>
</feature>
<dbReference type="Proteomes" id="UP000249061">
    <property type="component" value="Unassembled WGS sequence"/>
</dbReference>
<feature type="domain" description="Histidine kinase" evidence="8">
    <location>
        <begin position="227"/>
        <end position="430"/>
    </location>
</feature>
<evidence type="ECO:0000256" key="5">
    <source>
        <dbReference type="ARBA" id="ARBA00022777"/>
    </source>
</evidence>
<comment type="catalytic activity">
    <reaction evidence="1">
        <text>ATP + protein L-histidine = ADP + protein N-phospho-L-histidine.</text>
        <dbReference type="EC" id="2.7.13.3"/>
    </reaction>
</comment>
<sequence>MKAESLSVQSLESAAMDDLFRRGLKLRLYFAPFLFLSVIALLAWDPAPWRRFAVIGAVCIALSRLLYEFLRARRYGIARTRLSSLLPVPALLLVVVLTASGGVDSPMLVMLPLVTVFLALFVRFEFGAVFATTASVLLLGLAYVAHAGLLPTLIPQAFGGGARSSDTDTLLFSRTFFGVVGLSWAMAVGWVIRFGFRSAIQTAIDAREEVLRTHVETTRTLTTLAAEIAHELKNPLASVKGLAALVDRDVEGKTRERIEVLRREVDRMQEILESFLTYTRPVVPLDVAPVRLASLVEEVIALHEGVSVERNVSFRLDARPDVEVKADARKLKQVLINLVQNALDVTANGGVVDLVVGREGRGARVSVMDRGPGIADVERVFQPGHTTKDQGSGLGLTVSRLVARQHGGDVTLVPRDGGGTVAALSLPEAPESA</sequence>
<dbReference type="EC" id="2.7.13.3" evidence="2"/>
<feature type="transmembrane region" description="Helical" evidence="7">
    <location>
        <begin position="170"/>
        <end position="192"/>
    </location>
</feature>
<evidence type="ECO:0000256" key="7">
    <source>
        <dbReference type="SAM" id="Phobius"/>
    </source>
</evidence>
<evidence type="ECO:0000313" key="9">
    <source>
        <dbReference type="EMBL" id="PZR18532.1"/>
    </source>
</evidence>
<gene>
    <name evidence="9" type="ORF">DI536_01240</name>
</gene>
<dbReference type="AlphaFoldDB" id="A0A2W5TVS6"/>
<dbReference type="InterPro" id="IPR005467">
    <property type="entry name" value="His_kinase_dom"/>
</dbReference>
<dbReference type="Pfam" id="PF00512">
    <property type="entry name" value="HisKA"/>
    <property type="match status" value="1"/>
</dbReference>
<dbReference type="SMART" id="SM00387">
    <property type="entry name" value="HATPase_c"/>
    <property type="match status" value="1"/>
</dbReference>
<keyword evidence="7" id="KW-1133">Transmembrane helix</keyword>
<keyword evidence="4" id="KW-0808">Transferase</keyword>
<evidence type="ECO:0000256" key="2">
    <source>
        <dbReference type="ARBA" id="ARBA00012438"/>
    </source>
</evidence>
<dbReference type="InterPro" id="IPR004358">
    <property type="entry name" value="Sig_transdc_His_kin-like_C"/>
</dbReference>
<organism evidence="9 10">
    <name type="scientific">Archangium gephyra</name>
    <dbReference type="NCBI Taxonomy" id="48"/>
    <lineage>
        <taxon>Bacteria</taxon>
        <taxon>Pseudomonadati</taxon>
        <taxon>Myxococcota</taxon>
        <taxon>Myxococcia</taxon>
        <taxon>Myxococcales</taxon>
        <taxon>Cystobacterineae</taxon>
        <taxon>Archangiaceae</taxon>
        <taxon>Archangium</taxon>
    </lineage>
</organism>
<evidence type="ECO:0000256" key="4">
    <source>
        <dbReference type="ARBA" id="ARBA00022679"/>
    </source>
</evidence>
<keyword evidence="5 9" id="KW-0418">Kinase</keyword>
<comment type="caution">
    <text evidence="9">The sequence shown here is derived from an EMBL/GenBank/DDBJ whole genome shotgun (WGS) entry which is preliminary data.</text>
</comment>
<dbReference type="InterPro" id="IPR050736">
    <property type="entry name" value="Sensor_HK_Regulatory"/>
</dbReference>
<feature type="transmembrane region" description="Helical" evidence="7">
    <location>
        <begin position="136"/>
        <end position="158"/>
    </location>
</feature>
<evidence type="ECO:0000256" key="1">
    <source>
        <dbReference type="ARBA" id="ARBA00000085"/>
    </source>
</evidence>
<dbReference type="SMART" id="SM00388">
    <property type="entry name" value="HisKA"/>
    <property type="match status" value="1"/>
</dbReference>
<feature type="transmembrane region" description="Helical" evidence="7">
    <location>
        <begin position="26"/>
        <end position="44"/>
    </location>
</feature>
<evidence type="ECO:0000256" key="6">
    <source>
        <dbReference type="ARBA" id="ARBA00023012"/>
    </source>
</evidence>
<dbReference type="Gene3D" id="1.10.287.130">
    <property type="match status" value="1"/>
</dbReference>
<dbReference type="Pfam" id="PF02518">
    <property type="entry name" value="HATPase_c"/>
    <property type="match status" value="1"/>
</dbReference>
<dbReference type="GO" id="GO:0000155">
    <property type="term" value="F:phosphorelay sensor kinase activity"/>
    <property type="evidence" value="ECO:0007669"/>
    <property type="project" value="InterPro"/>
</dbReference>
<dbReference type="InterPro" id="IPR003594">
    <property type="entry name" value="HATPase_dom"/>
</dbReference>
<feature type="transmembrane region" description="Helical" evidence="7">
    <location>
        <begin position="50"/>
        <end position="70"/>
    </location>
</feature>
<evidence type="ECO:0000313" key="10">
    <source>
        <dbReference type="Proteomes" id="UP000249061"/>
    </source>
</evidence>
<dbReference type="EMBL" id="QFQP01000001">
    <property type="protein sequence ID" value="PZR18532.1"/>
    <property type="molecule type" value="Genomic_DNA"/>
</dbReference>
<dbReference type="Gene3D" id="3.30.565.10">
    <property type="entry name" value="Histidine kinase-like ATPase, C-terminal domain"/>
    <property type="match status" value="1"/>
</dbReference>
<keyword evidence="3" id="KW-0597">Phosphoprotein</keyword>
<evidence type="ECO:0000256" key="3">
    <source>
        <dbReference type="ARBA" id="ARBA00022553"/>
    </source>
</evidence>
<dbReference type="CDD" id="cd00075">
    <property type="entry name" value="HATPase"/>
    <property type="match status" value="1"/>
</dbReference>
<proteinExistence type="predicted"/>
<dbReference type="PANTHER" id="PTHR43711">
    <property type="entry name" value="TWO-COMPONENT HISTIDINE KINASE"/>
    <property type="match status" value="1"/>
</dbReference>
<dbReference type="SUPFAM" id="SSF47384">
    <property type="entry name" value="Homodimeric domain of signal transducing histidine kinase"/>
    <property type="match status" value="1"/>
</dbReference>
<dbReference type="PRINTS" id="PR00344">
    <property type="entry name" value="BCTRLSENSOR"/>
</dbReference>
<protein>
    <recommendedName>
        <fullName evidence="2">histidine kinase</fullName>
        <ecNumber evidence="2">2.7.13.3</ecNumber>
    </recommendedName>
</protein>
<keyword evidence="7" id="KW-0812">Transmembrane</keyword>
<evidence type="ECO:0000259" key="8">
    <source>
        <dbReference type="PROSITE" id="PS50109"/>
    </source>
</evidence>
<dbReference type="InterPro" id="IPR036097">
    <property type="entry name" value="HisK_dim/P_sf"/>
</dbReference>
<feature type="transmembrane region" description="Helical" evidence="7">
    <location>
        <begin position="107"/>
        <end position="124"/>
    </location>
</feature>
<name>A0A2W5TVS6_9BACT</name>
<dbReference type="InterPro" id="IPR036890">
    <property type="entry name" value="HATPase_C_sf"/>
</dbReference>
<accession>A0A2W5TVS6</accession>
<dbReference type="InterPro" id="IPR003661">
    <property type="entry name" value="HisK_dim/P_dom"/>
</dbReference>
<dbReference type="SUPFAM" id="SSF55874">
    <property type="entry name" value="ATPase domain of HSP90 chaperone/DNA topoisomerase II/histidine kinase"/>
    <property type="match status" value="1"/>
</dbReference>